<dbReference type="InterPro" id="IPR017853">
    <property type="entry name" value="GH"/>
</dbReference>
<organism evidence="5">
    <name type="scientific">Streptomyces sp. R21</name>
    <dbReference type="NCBI Taxonomy" id="3238627"/>
    <lineage>
        <taxon>Bacteria</taxon>
        <taxon>Bacillati</taxon>
        <taxon>Actinomycetota</taxon>
        <taxon>Actinomycetes</taxon>
        <taxon>Kitasatosporales</taxon>
        <taxon>Streptomycetaceae</taxon>
        <taxon>Streptomyces</taxon>
    </lineage>
</organism>
<dbReference type="GO" id="GO:0005975">
    <property type="term" value="P:carbohydrate metabolic process"/>
    <property type="evidence" value="ECO:0007669"/>
    <property type="project" value="InterPro"/>
</dbReference>
<dbReference type="SUPFAM" id="SSF51445">
    <property type="entry name" value="(Trans)glycosidases"/>
    <property type="match status" value="1"/>
</dbReference>
<dbReference type="PANTHER" id="PTHR42976">
    <property type="entry name" value="BIFUNCTIONAL CHITINASE/LYSOZYME-RELATED"/>
    <property type="match status" value="1"/>
</dbReference>
<evidence type="ECO:0000256" key="2">
    <source>
        <dbReference type="SAM" id="SignalP"/>
    </source>
</evidence>
<dbReference type="Gene3D" id="3.20.20.80">
    <property type="entry name" value="Glycosidases"/>
    <property type="match status" value="1"/>
</dbReference>
<dbReference type="Pfam" id="PF03422">
    <property type="entry name" value="CBM_6"/>
    <property type="match status" value="1"/>
</dbReference>
<evidence type="ECO:0000256" key="1">
    <source>
        <dbReference type="ARBA" id="ARBA00022729"/>
    </source>
</evidence>
<dbReference type="CDD" id="cd04082">
    <property type="entry name" value="CBM35_pectate_lyase-like"/>
    <property type="match status" value="1"/>
</dbReference>
<accession>A0AB39P3H0</accession>
<dbReference type="EMBL" id="CP163435">
    <property type="protein sequence ID" value="XDQ24894.1"/>
    <property type="molecule type" value="Genomic_DNA"/>
</dbReference>
<dbReference type="InterPro" id="IPR005084">
    <property type="entry name" value="CBM6"/>
</dbReference>
<dbReference type="CDD" id="cd06543">
    <property type="entry name" value="GH18_PF-ChiA-like"/>
    <property type="match status" value="1"/>
</dbReference>
<keyword evidence="1 2" id="KW-0732">Signal</keyword>
<dbReference type="RefSeq" id="WP_369231950.1">
    <property type="nucleotide sequence ID" value="NZ_CP163435.1"/>
</dbReference>
<evidence type="ECO:0000259" key="3">
    <source>
        <dbReference type="PROSITE" id="PS51175"/>
    </source>
</evidence>
<dbReference type="SMART" id="SM00606">
    <property type="entry name" value="CBD_IV"/>
    <property type="match status" value="1"/>
</dbReference>
<feature type="chain" id="PRO_5044285290" evidence="2">
    <location>
        <begin position="35"/>
        <end position="463"/>
    </location>
</feature>
<dbReference type="Gene3D" id="2.60.120.260">
    <property type="entry name" value="Galactose-binding domain-like"/>
    <property type="match status" value="1"/>
</dbReference>
<gene>
    <name evidence="5" type="ORF">AB5J56_09445</name>
</gene>
<dbReference type="PROSITE" id="PS51175">
    <property type="entry name" value="CBM6"/>
    <property type="match status" value="1"/>
</dbReference>
<feature type="signal peptide" evidence="2">
    <location>
        <begin position="1"/>
        <end position="34"/>
    </location>
</feature>
<dbReference type="AlphaFoldDB" id="A0AB39P3H0"/>
<feature type="domain" description="CBM6" evidence="3">
    <location>
        <begin position="39"/>
        <end position="163"/>
    </location>
</feature>
<protein>
    <submittedName>
        <fullName evidence="5">Carbohydrate-binding protein</fullName>
    </submittedName>
</protein>
<feature type="domain" description="GH18" evidence="4">
    <location>
        <begin position="171"/>
        <end position="463"/>
    </location>
</feature>
<dbReference type="GO" id="GO:0030246">
    <property type="term" value="F:carbohydrate binding"/>
    <property type="evidence" value="ECO:0007669"/>
    <property type="project" value="InterPro"/>
</dbReference>
<dbReference type="InterPro" id="IPR052750">
    <property type="entry name" value="GH18_Chitinase"/>
</dbReference>
<evidence type="ECO:0000259" key="4">
    <source>
        <dbReference type="PROSITE" id="PS51910"/>
    </source>
</evidence>
<dbReference type="PROSITE" id="PS51910">
    <property type="entry name" value="GH18_2"/>
    <property type="match status" value="1"/>
</dbReference>
<sequence>MHPLVPPRRLGVVLAALFGLLLSLLFASPPSARAEAAATDYQAESATISQGAVATNHTGFTGTGFVDYTNITGSYVEFTADAAAAGQTTLTFRYANGTTADRPMNISVNGTVVASSVSFAPTANWDTWATRSVTVSLAAGANKVRATATTANGGPNLDRLTLGSAPVGTPGLAVAPYEYFGWGNPQSPTSVMSATGVKWFTLAFILSDGSCNPAWDGSRPLTGGDDQSKINSIRSAGGDVIVSFGGWSGAKLGEKCSSASSLAGAYQKVINAYGLKVIDIDIENTEWGNATVRQRVIDALKIVKANNSGLKTVITFGTTTSGPDSTGVDMINRGANSGLANDIWCIMPFDFGGGTTNMGTLTTQAMEGLKGRVKSAYGYSDTTAYAHIGLSSMNGKTDDSGELVRISDFQTMLVYAQQHHIARLTYWAVNRDRACGSGSDGDACSGVSQQPYDYLKVFAQYTG</sequence>
<reference evidence="5" key="1">
    <citation type="submission" date="2024-07" db="EMBL/GenBank/DDBJ databases">
        <authorList>
            <person name="Yu S.T."/>
        </authorList>
    </citation>
    <scope>NUCLEOTIDE SEQUENCE</scope>
    <source>
        <strain evidence="5">R21</strain>
    </source>
</reference>
<dbReference type="PANTHER" id="PTHR42976:SF1">
    <property type="entry name" value="GH18 DOMAIN-CONTAINING PROTEIN-RELATED"/>
    <property type="match status" value="1"/>
</dbReference>
<evidence type="ECO:0000313" key="5">
    <source>
        <dbReference type="EMBL" id="XDQ24894.1"/>
    </source>
</evidence>
<name>A0AB39P3H0_9ACTN</name>
<dbReference type="InterPro" id="IPR008979">
    <property type="entry name" value="Galactose-bd-like_sf"/>
</dbReference>
<dbReference type="SUPFAM" id="SSF49785">
    <property type="entry name" value="Galactose-binding domain-like"/>
    <property type="match status" value="1"/>
</dbReference>
<dbReference type="InterPro" id="IPR006584">
    <property type="entry name" value="Cellulose-bd_IV"/>
</dbReference>
<dbReference type="InterPro" id="IPR001223">
    <property type="entry name" value="Glyco_hydro18_cat"/>
</dbReference>
<proteinExistence type="predicted"/>